<evidence type="ECO:0000313" key="3">
    <source>
        <dbReference type="EMBL" id="KAG2927489.1"/>
    </source>
</evidence>
<gene>
    <name evidence="2" type="ORF">PC113_g8503</name>
    <name evidence="3" type="ORF">PC115_g7542</name>
    <name evidence="4" type="ORF">PC117_g8716</name>
    <name evidence="5" type="ORF">PC118_g7654</name>
    <name evidence="6" type="ORF">PC129_g6294</name>
</gene>
<feature type="region of interest" description="Disordered" evidence="1">
    <location>
        <begin position="84"/>
        <end position="120"/>
    </location>
</feature>
<evidence type="ECO:0000313" key="7">
    <source>
        <dbReference type="Proteomes" id="UP000735874"/>
    </source>
</evidence>
<evidence type="ECO:0000313" key="5">
    <source>
        <dbReference type="EMBL" id="KAG2986736.1"/>
    </source>
</evidence>
<dbReference type="EMBL" id="RCMV01000160">
    <property type="protein sequence ID" value="KAG3223001.1"/>
    <property type="molecule type" value="Genomic_DNA"/>
</dbReference>
<evidence type="ECO:0000313" key="6">
    <source>
        <dbReference type="EMBL" id="KAG3223001.1"/>
    </source>
</evidence>
<dbReference type="Proteomes" id="UP000760860">
    <property type="component" value="Unassembled WGS sequence"/>
</dbReference>
<feature type="compositionally biased region" description="Polar residues" evidence="1">
    <location>
        <begin position="108"/>
        <end position="120"/>
    </location>
</feature>
<comment type="caution">
    <text evidence="2">The sequence shown here is derived from an EMBL/GenBank/DDBJ whole genome shotgun (WGS) entry which is preliminary data.</text>
</comment>
<accession>A0A8T0ZCA7</accession>
<evidence type="ECO:0000313" key="2">
    <source>
        <dbReference type="EMBL" id="KAG2859915.1"/>
    </source>
</evidence>
<dbReference type="Proteomes" id="UP000774804">
    <property type="component" value="Unassembled WGS sequence"/>
</dbReference>
<proteinExistence type="predicted"/>
<dbReference type="AlphaFoldDB" id="A0A8T0ZCA7"/>
<organism evidence="2 7">
    <name type="scientific">Phytophthora cactorum</name>
    <dbReference type="NCBI Taxonomy" id="29920"/>
    <lineage>
        <taxon>Eukaryota</taxon>
        <taxon>Sar</taxon>
        <taxon>Stramenopiles</taxon>
        <taxon>Oomycota</taxon>
        <taxon>Peronosporomycetes</taxon>
        <taxon>Peronosporales</taxon>
        <taxon>Peronosporaceae</taxon>
        <taxon>Phytophthora</taxon>
    </lineage>
</organism>
<evidence type="ECO:0000256" key="1">
    <source>
        <dbReference type="SAM" id="MobiDB-lite"/>
    </source>
</evidence>
<dbReference type="EMBL" id="RCML01000186">
    <property type="protein sequence ID" value="KAG2986736.1"/>
    <property type="molecule type" value="Genomic_DNA"/>
</dbReference>
<protein>
    <submittedName>
        <fullName evidence="2">Uncharacterized protein</fullName>
    </submittedName>
</protein>
<dbReference type="Proteomes" id="UP000735874">
    <property type="component" value="Unassembled WGS sequence"/>
</dbReference>
<dbReference type="EMBL" id="RCMG01000201">
    <property type="protein sequence ID" value="KAG2859915.1"/>
    <property type="molecule type" value="Genomic_DNA"/>
</dbReference>
<reference evidence="2" key="1">
    <citation type="submission" date="2018-10" db="EMBL/GenBank/DDBJ databases">
        <title>Effector identification in a new, highly contiguous assembly of the strawberry crown rot pathogen Phytophthora cactorum.</title>
        <authorList>
            <person name="Armitage A.D."/>
            <person name="Nellist C.F."/>
            <person name="Bates H."/>
            <person name="Vickerstaff R.J."/>
            <person name="Harrison R.J."/>
        </authorList>
    </citation>
    <scope>NUCLEOTIDE SEQUENCE</scope>
    <source>
        <strain evidence="2">15-7</strain>
        <strain evidence="3">4032</strain>
        <strain evidence="4">4040</strain>
        <strain evidence="5">P415</strain>
        <strain evidence="6">P421</strain>
    </source>
</reference>
<evidence type="ECO:0000313" key="4">
    <source>
        <dbReference type="EMBL" id="KAG2945108.1"/>
    </source>
</evidence>
<name>A0A8T0ZCA7_9STRA</name>
<dbReference type="Proteomes" id="UP000697107">
    <property type="component" value="Unassembled WGS sequence"/>
</dbReference>
<dbReference type="EMBL" id="RCMK01000192">
    <property type="protein sequence ID" value="KAG2945108.1"/>
    <property type="molecule type" value="Genomic_DNA"/>
</dbReference>
<sequence>MEMAATTRWPLQSIRCQRARVTTTFHGFGNFLTNIGANGTVEMCLDDPACQVSPSGGRSHVVLACLLAAMLQVLALLELRSFDTRSSGDHPCRTRGKLGGQLLARKTSAPSDTQDTIVAS</sequence>
<dbReference type="Proteomes" id="UP000736787">
    <property type="component" value="Unassembled WGS sequence"/>
</dbReference>
<dbReference type="EMBL" id="RCMI01000184">
    <property type="protein sequence ID" value="KAG2927489.1"/>
    <property type="molecule type" value="Genomic_DNA"/>
</dbReference>